<sequence length="1038" mass="116603">MTVKALNTIVSSPLKMSELSKILPDVLPLLADFLRKNQRTLRIITLNLLESLVTKFSQGGLESTGLIRVVKEVPSLINEQDLQISFLSLKFITDVINCYPDQISDCLPSLFSSLITLTQSSLLQGATLNAALNLFTALVKSPLPNKPTFEEILDRLSAAAYGSKSQLLHRQAYISIAKSIAVVAHAHSDLNKASKLITKLQALLAADNQSDSVKLFAILTLGELGRIYSSVYSNIKPQIEPEHLIIQSFNCHLEEIKTAASYALGSLAVGNLQKFLPFLLQEINQNPKRQYLLLHALKEVISSESSVGAEVGNTPNHHVFQAGIHQIWQVLVEHCDCTEEGIRNIVAECLGKLCLVDPQRFLPDLLSCAQDPSARIRGTAVTAVRFMIVDHPLPVDEFLRPVIGKFLATVCDPDLQVRRVAIVTLNSAAHNKPKLIRDCLQSLLPALYSETEVKKELVYEVEMGPFKHIVDDGLDLRKAAFECMYTLAEQCIDKIDVFEYMKYCENGLKDQHDIKLLTFLMLIRISCKCALQVSQRIDRFCELIKPQLLLRPKQNAVKQENEKQDELKRSAVRTVLALKRVPNHDRSQKMSDLMEIIRSNPDLALMHEALERDNSTRSMAGKHLNCGHSGKYGHSQRLAGHMFFAAGFSVHCSTLLYYVVPDFMQHTFFLNFVCFPFNDYTNLTMYGVRSTGRNFYLMGDSTTSKEKTASSCSLPKLGVWHILPASISAQFSKNNASHEEMERSLDEGSQSVVIYLHGNSFDRTTKHRCELYNVLSAMDFHVLAIDYRGYGDSSGKPSENGLAEDAHNIYTYARKMAPSKNIFVWGHSMGTGVASRLVAELSDASRQPEALVLESPFNNLPDVIRRHPFSAPMRMLPLFGHYIVDKFVIESLVSSGLVMSSDKHLQRVTCPILVLHAEDDHIIPVDLAKKLVATASEAKRQVKYVEFEAHRQLMHKYIHRARNFLKYSMTSCPAVKCLAGPRIEIEFVFLSKNLLFLFVKCVLVMSQSIRLCLCDFIFQAFSFLYRLSQPCGLEEMII</sequence>
<dbReference type="Gene3D" id="3.40.50.1820">
    <property type="entry name" value="alpha/beta hydrolase"/>
    <property type="match status" value="1"/>
</dbReference>
<dbReference type="PANTHER" id="PTHR12696">
    <property type="entry name" value="TIP120"/>
    <property type="match status" value="1"/>
</dbReference>
<dbReference type="InterPro" id="IPR011989">
    <property type="entry name" value="ARM-like"/>
</dbReference>
<dbReference type="InterPro" id="IPR039852">
    <property type="entry name" value="CAND1/CAND2"/>
</dbReference>
<dbReference type="InterPro" id="IPR013932">
    <property type="entry name" value="TATA-bd_TIP120"/>
</dbReference>
<dbReference type="SUPFAM" id="SSF53474">
    <property type="entry name" value="alpha/beta-Hydrolases"/>
    <property type="match status" value="1"/>
</dbReference>
<dbReference type="SUPFAM" id="SSF48371">
    <property type="entry name" value="ARM repeat"/>
    <property type="match status" value="1"/>
</dbReference>
<accession>A0A915D5U2</accession>
<dbReference type="InterPro" id="IPR029058">
    <property type="entry name" value="AB_hydrolase_fold"/>
</dbReference>
<dbReference type="Proteomes" id="UP000887574">
    <property type="component" value="Unplaced"/>
</dbReference>
<dbReference type="InterPro" id="IPR022742">
    <property type="entry name" value="Hydrolase_4"/>
</dbReference>
<protein>
    <submittedName>
        <fullName evidence="7">Monoacylglycerol lipase ABHD12</fullName>
    </submittedName>
</protein>
<dbReference type="AlphaFoldDB" id="A0A915D5U2"/>
<feature type="domain" description="Serine aminopeptidase S33" evidence="5">
    <location>
        <begin position="751"/>
        <end position="868"/>
    </location>
</feature>
<organism evidence="6 7">
    <name type="scientific">Ditylenchus dipsaci</name>
    <dbReference type="NCBI Taxonomy" id="166011"/>
    <lineage>
        <taxon>Eukaryota</taxon>
        <taxon>Metazoa</taxon>
        <taxon>Ecdysozoa</taxon>
        <taxon>Nematoda</taxon>
        <taxon>Chromadorea</taxon>
        <taxon>Rhabditida</taxon>
        <taxon>Tylenchina</taxon>
        <taxon>Tylenchomorpha</taxon>
        <taxon>Sphaerularioidea</taxon>
        <taxon>Anguinidae</taxon>
        <taxon>Anguininae</taxon>
        <taxon>Ditylenchus</taxon>
    </lineage>
</organism>
<dbReference type="Pfam" id="PF08623">
    <property type="entry name" value="TIP120"/>
    <property type="match status" value="1"/>
</dbReference>
<keyword evidence="6" id="KW-1185">Reference proteome</keyword>
<keyword evidence="2" id="KW-0677">Repeat</keyword>
<dbReference type="WBParaSite" id="jg15875">
    <property type="protein sequence ID" value="jg15875"/>
    <property type="gene ID" value="jg15875"/>
</dbReference>
<dbReference type="Gene3D" id="1.25.10.10">
    <property type="entry name" value="Leucine-rich Repeat Variant"/>
    <property type="match status" value="1"/>
</dbReference>
<dbReference type="GO" id="GO:0010265">
    <property type="term" value="P:SCF complex assembly"/>
    <property type="evidence" value="ECO:0007669"/>
    <property type="project" value="InterPro"/>
</dbReference>
<name>A0A915D5U2_9BILA</name>
<evidence type="ECO:0000256" key="3">
    <source>
        <dbReference type="ARBA" id="ARBA00022786"/>
    </source>
</evidence>
<evidence type="ECO:0000259" key="4">
    <source>
        <dbReference type="Pfam" id="PF08623"/>
    </source>
</evidence>
<keyword evidence="3" id="KW-0833">Ubl conjugation pathway</keyword>
<reference evidence="7" key="1">
    <citation type="submission" date="2022-11" db="UniProtKB">
        <authorList>
            <consortium name="WormBaseParasite"/>
        </authorList>
    </citation>
    <scope>IDENTIFICATION</scope>
</reference>
<dbReference type="InterPro" id="IPR016024">
    <property type="entry name" value="ARM-type_fold"/>
</dbReference>
<evidence type="ECO:0000313" key="7">
    <source>
        <dbReference type="WBParaSite" id="jg15875"/>
    </source>
</evidence>
<evidence type="ECO:0000256" key="2">
    <source>
        <dbReference type="ARBA" id="ARBA00022737"/>
    </source>
</evidence>
<proteinExistence type="inferred from homology"/>
<evidence type="ECO:0000313" key="6">
    <source>
        <dbReference type="Proteomes" id="UP000887574"/>
    </source>
</evidence>
<evidence type="ECO:0000256" key="1">
    <source>
        <dbReference type="ARBA" id="ARBA00007657"/>
    </source>
</evidence>
<dbReference type="Pfam" id="PF12146">
    <property type="entry name" value="Hydrolase_4"/>
    <property type="match status" value="1"/>
</dbReference>
<evidence type="ECO:0000259" key="5">
    <source>
        <dbReference type="Pfam" id="PF12146"/>
    </source>
</evidence>
<comment type="similarity">
    <text evidence="1">Belongs to the CAND family.</text>
</comment>
<feature type="domain" description="TATA-binding protein interacting (TIP20)" evidence="4">
    <location>
        <begin position="435"/>
        <end position="595"/>
    </location>
</feature>